<gene>
    <name evidence="2" type="ORF">P9271_22180</name>
</gene>
<evidence type="ECO:0000313" key="3">
    <source>
        <dbReference type="Proteomes" id="UP001342826"/>
    </source>
</evidence>
<accession>A0ABU6P3S0</accession>
<evidence type="ECO:0000259" key="1">
    <source>
        <dbReference type="Pfam" id="PF01832"/>
    </source>
</evidence>
<organism evidence="2 3">
    <name type="scientific">Metabacillus fastidiosus</name>
    <dbReference type="NCBI Taxonomy" id="1458"/>
    <lineage>
        <taxon>Bacteria</taxon>
        <taxon>Bacillati</taxon>
        <taxon>Bacillota</taxon>
        <taxon>Bacilli</taxon>
        <taxon>Bacillales</taxon>
        <taxon>Bacillaceae</taxon>
        <taxon>Metabacillus</taxon>
    </lineage>
</organism>
<keyword evidence="3" id="KW-1185">Reference proteome</keyword>
<dbReference type="InterPro" id="IPR002901">
    <property type="entry name" value="MGlyc_endo_b_GlcNAc-like_dom"/>
</dbReference>
<name>A0ABU6P3S0_9BACI</name>
<evidence type="ECO:0000313" key="2">
    <source>
        <dbReference type="EMBL" id="MED4403999.1"/>
    </source>
</evidence>
<dbReference type="EMBL" id="JARTFS010000021">
    <property type="protein sequence ID" value="MED4403999.1"/>
    <property type="molecule type" value="Genomic_DNA"/>
</dbReference>
<proteinExistence type="predicted"/>
<sequence>MLRETRPYPLVFAIVLLLSFLIPVSPAKAETEAEAVTIMGPSKLTSKQMGDYVLLNEQDPKLTNISIYKLAELYLEIGKKEGVRGDIAFGQAIHETGFFRFQGDVIPEQNNYSGIGTTGGGVKGAFFATPEEGVRAQIQHLKAYASKEPLNTELADPRFHLVTRGIAPLWTDLNGRWAVPGKGYGEKVLQYHFNMSQMTLTIPHVDLPTNHKLPVGKLTINADVPMLAPDGSVFKTLKKDEKVRVFGVLGNNYDVGGGYLVEANSSKMSLYIGRILIKDSKTVMYKPDGTVHRIFRLGEALMVFDYDEETYQVGGGFYVKKSDKPIYHLGRVEFSADTVMYKPNGDPHSTLKKGSSYRVFGIDGDRLDMGGGYTVQYNKKTMTYIN</sequence>
<dbReference type="RefSeq" id="WP_082800050.1">
    <property type="nucleotide sequence ID" value="NZ_JARTFQ010000003.1"/>
</dbReference>
<dbReference type="Pfam" id="PF01832">
    <property type="entry name" value="Glucosaminidase"/>
    <property type="match status" value="1"/>
</dbReference>
<reference evidence="2 3" key="1">
    <citation type="submission" date="2023-03" db="EMBL/GenBank/DDBJ databases">
        <title>Bacillus Genome Sequencing.</title>
        <authorList>
            <person name="Dunlap C."/>
        </authorList>
    </citation>
    <scope>NUCLEOTIDE SEQUENCE [LARGE SCALE GENOMIC DNA]</scope>
    <source>
        <strain evidence="2 3">NRS-1717</strain>
    </source>
</reference>
<feature type="domain" description="Mannosyl-glycoprotein endo-beta-N-acetylglucosamidase-like" evidence="1">
    <location>
        <begin position="72"/>
        <end position="146"/>
    </location>
</feature>
<comment type="caution">
    <text evidence="2">The sequence shown here is derived from an EMBL/GenBank/DDBJ whole genome shotgun (WGS) entry which is preliminary data.</text>
</comment>
<dbReference type="GeneID" id="301143414"/>
<protein>
    <submittedName>
        <fullName evidence="2">Glucosaminidase domain-containing protein</fullName>
    </submittedName>
</protein>
<dbReference type="Proteomes" id="UP001342826">
    <property type="component" value="Unassembled WGS sequence"/>
</dbReference>